<dbReference type="PANTHER" id="PTHR23517">
    <property type="entry name" value="RESISTANCE PROTEIN MDTM, PUTATIVE-RELATED-RELATED"/>
    <property type="match status" value="1"/>
</dbReference>
<dbReference type="GO" id="GO:0005886">
    <property type="term" value="C:plasma membrane"/>
    <property type="evidence" value="ECO:0007669"/>
    <property type="project" value="UniProtKB-SubCell"/>
</dbReference>
<gene>
    <name evidence="9" type="ORF">DFK10_08495</name>
</gene>
<dbReference type="PROSITE" id="PS50850">
    <property type="entry name" value="MFS"/>
    <property type="match status" value="1"/>
</dbReference>
<dbReference type="Gene3D" id="1.20.1250.20">
    <property type="entry name" value="MFS general substrate transporter like domains"/>
    <property type="match status" value="1"/>
</dbReference>
<feature type="transmembrane region" description="Helical" evidence="7">
    <location>
        <begin position="168"/>
        <end position="184"/>
    </location>
</feature>
<dbReference type="EMBL" id="QETF01000007">
    <property type="protein sequence ID" value="PWG17074.1"/>
    <property type="molecule type" value="Genomic_DNA"/>
</dbReference>
<dbReference type="AlphaFoldDB" id="A0A2V1P5F4"/>
<evidence type="ECO:0000256" key="7">
    <source>
        <dbReference type="SAM" id="Phobius"/>
    </source>
</evidence>
<dbReference type="InterPro" id="IPR011701">
    <property type="entry name" value="MFS"/>
</dbReference>
<dbReference type="RefSeq" id="WP_109388595.1">
    <property type="nucleotide sequence ID" value="NZ_QETF01000007.1"/>
</dbReference>
<evidence type="ECO:0000313" key="9">
    <source>
        <dbReference type="EMBL" id="PWG17074.1"/>
    </source>
</evidence>
<dbReference type="SUPFAM" id="SSF103473">
    <property type="entry name" value="MFS general substrate transporter"/>
    <property type="match status" value="1"/>
</dbReference>
<feature type="transmembrane region" description="Helical" evidence="7">
    <location>
        <begin position="221"/>
        <end position="241"/>
    </location>
</feature>
<dbReference type="InterPro" id="IPR050171">
    <property type="entry name" value="MFS_Transporters"/>
</dbReference>
<feature type="domain" description="Major facilitator superfamily (MFS) profile" evidence="8">
    <location>
        <begin position="13"/>
        <end position="400"/>
    </location>
</feature>
<keyword evidence="6 7" id="KW-0472">Membrane</keyword>
<feature type="transmembrane region" description="Helical" evidence="7">
    <location>
        <begin position="350"/>
        <end position="372"/>
    </location>
</feature>
<keyword evidence="2" id="KW-0813">Transport</keyword>
<evidence type="ECO:0000256" key="4">
    <source>
        <dbReference type="ARBA" id="ARBA00022692"/>
    </source>
</evidence>
<feature type="transmembrane region" description="Helical" evidence="7">
    <location>
        <begin position="378"/>
        <end position="399"/>
    </location>
</feature>
<accession>A0A2V1P5F4</accession>
<proteinExistence type="predicted"/>
<feature type="transmembrane region" description="Helical" evidence="7">
    <location>
        <begin position="51"/>
        <end position="72"/>
    </location>
</feature>
<comment type="subcellular location">
    <subcellularLocation>
        <location evidence="1">Cell membrane</location>
        <topology evidence="1">Multi-pass membrane protein</topology>
    </subcellularLocation>
</comment>
<feature type="transmembrane region" description="Helical" evidence="7">
    <location>
        <begin position="139"/>
        <end position="162"/>
    </location>
</feature>
<sequence>MRLLPFIRDNAAFLSAGFLLTFGSAFGQTFFISLFAGEIRAEFGLSHAAWGQIYAVGTLASALVMVWSGALTDVFRIRALGAMILIGTAGACLFMAAAPAWWVLVPAIFFLRFVGQGMMSHMGQVAMSRWFVATRGKALSIASLGFSVAEAILPILIVALLVWFDWRLIWVGCAVFALMLLPILQRLLRLERTPQDDAKGSQAVGLGNRHWTRGEVLKHPLFWFMIPALLGPPAFNTAFFFQQVHFAEIKGWTHLELVALFPLYTSISVAAAFGTGFIIDKVGTRRLMPIYQFPMALGFVAFAMAQTPWGAALGLALLAVGSGANNPLTSAFWAEFYGTRHIGAIKAMGTAIMVLGSAIGPGLTGSLITAGIGIETQMLWIAAYFILTCIAAGIGIASARQLSAAAS</sequence>
<keyword evidence="10" id="KW-1185">Reference proteome</keyword>
<dbReference type="InterPro" id="IPR020846">
    <property type="entry name" value="MFS_dom"/>
</dbReference>
<evidence type="ECO:0000256" key="3">
    <source>
        <dbReference type="ARBA" id="ARBA00022475"/>
    </source>
</evidence>
<name>A0A2V1P5F4_9RHOB</name>
<keyword evidence="3" id="KW-1003">Cell membrane</keyword>
<feature type="transmembrane region" description="Helical" evidence="7">
    <location>
        <begin position="108"/>
        <end position="127"/>
    </location>
</feature>
<evidence type="ECO:0000256" key="5">
    <source>
        <dbReference type="ARBA" id="ARBA00022989"/>
    </source>
</evidence>
<feature type="transmembrane region" description="Helical" evidence="7">
    <location>
        <begin position="79"/>
        <end position="102"/>
    </location>
</feature>
<evidence type="ECO:0000256" key="1">
    <source>
        <dbReference type="ARBA" id="ARBA00004651"/>
    </source>
</evidence>
<dbReference type="InterPro" id="IPR036259">
    <property type="entry name" value="MFS_trans_sf"/>
</dbReference>
<evidence type="ECO:0000259" key="8">
    <source>
        <dbReference type="PROSITE" id="PS50850"/>
    </source>
</evidence>
<evidence type="ECO:0000256" key="2">
    <source>
        <dbReference type="ARBA" id="ARBA00022448"/>
    </source>
</evidence>
<protein>
    <submittedName>
        <fullName evidence="9">MFS transporter</fullName>
    </submittedName>
</protein>
<evidence type="ECO:0000256" key="6">
    <source>
        <dbReference type="ARBA" id="ARBA00023136"/>
    </source>
</evidence>
<comment type="caution">
    <text evidence="9">The sequence shown here is derived from an EMBL/GenBank/DDBJ whole genome shotgun (WGS) entry which is preliminary data.</text>
</comment>
<dbReference type="OrthoDB" id="1404228at2"/>
<feature type="transmembrane region" description="Helical" evidence="7">
    <location>
        <begin position="261"/>
        <end position="279"/>
    </location>
</feature>
<dbReference type="Proteomes" id="UP000245293">
    <property type="component" value="Unassembled WGS sequence"/>
</dbReference>
<dbReference type="PANTHER" id="PTHR23517:SF2">
    <property type="entry name" value="MULTIDRUG RESISTANCE PROTEIN MDTH"/>
    <property type="match status" value="1"/>
</dbReference>
<dbReference type="GO" id="GO:0022857">
    <property type="term" value="F:transmembrane transporter activity"/>
    <property type="evidence" value="ECO:0007669"/>
    <property type="project" value="InterPro"/>
</dbReference>
<reference evidence="10" key="1">
    <citation type="submission" date="2018-05" db="EMBL/GenBank/DDBJ databases">
        <authorList>
            <person name="Du Z."/>
            <person name="Wang X."/>
        </authorList>
    </citation>
    <scope>NUCLEOTIDE SEQUENCE [LARGE SCALE GENOMIC DNA]</scope>
    <source>
        <strain evidence="10">WDS4C29</strain>
    </source>
</reference>
<dbReference type="Pfam" id="PF07690">
    <property type="entry name" value="MFS_1"/>
    <property type="match status" value="1"/>
</dbReference>
<keyword evidence="4 7" id="KW-0812">Transmembrane</keyword>
<organism evidence="9 10">
    <name type="scientific">Salibaculum griseiflavum</name>
    <dbReference type="NCBI Taxonomy" id="1914409"/>
    <lineage>
        <taxon>Bacteria</taxon>
        <taxon>Pseudomonadati</taxon>
        <taxon>Pseudomonadota</taxon>
        <taxon>Alphaproteobacteria</taxon>
        <taxon>Rhodobacterales</taxon>
        <taxon>Roseobacteraceae</taxon>
        <taxon>Salibaculum</taxon>
    </lineage>
</organism>
<keyword evidence="5 7" id="KW-1133">Transmembrane helix</keyword>
<evidence type="ECO:0000313" key="10">
    <source>
        <dbReference type="Proteomes" id="UP000245293"/>
    </source>
</evidence>